<dbReference type="Gene3D" id="3.40.640.10">
    <property type="entry name" value="Type I PLP-dependent aspartate aminotransferase-like (Major domain)"/>
    <property type="match status" value="1"/>
</dbReference>
<comment type="similarity">
    <text evidence="2 5">Belongs to the DegT/DnrJ/EryC1 family.</text>
</comment>
<keyword evidence="1 4" id="KW-0663">Pyridoxal phosphate</keyword>
<protein>
    <submittedName>
        <fullName evidence="6">DegT/DnrJ/EryC1/StrS family aminotransferase</fullName>
    </submittedName>
</protein>
<gene>
    <name evidence="6" type="ORF">IAE60_06970</name>
</gene>
<dbReference type="EMBL" id="CP060731">
    <property type="protein sequence ID" value="QNN79145.1"/>
    <property type="molecule type" value="Genomic_DNA"/>
</dbReference>
<dbReference type="RefSeq" id="WP_187574331.1">
    <property type="nucleotide sequence ID" value="NZ_CP060731.1"/>
</dbReference>
<accession>A0A7G9TGC0</accession>
<dbReference type="Pfam" id="PF01041">
    <property type="entry name" value="DegT_DnrJ_EryC1"/>
    <property type="match status" value="1"/>
</dbReference>
<evidence type="ECO:0000313" key="7">
    <source>
        <dbReference type="Proteomes" id="UP000515838"/>
    </source>
</evidence>
<dbReference type="PANTHER" id="PTHR30244">
    <property type="entry name" value="TRANSAMINASE"/>
    <property type="match status" value="1"/>
</dbReference>
<dbReference type="InterPro" id="IPR015421">
    <property type="entry name" value="PyrdxlP-dep_Trfase_major"/>
</dbReference>
<proteinExistence type="inferred from homology"/>
<dbReference type="GeneID" id="81470702"/>
<dbReference type="SUPFAM" id="SSF53383">
    <property type="entry name" value="PLP-dependent transferases"/>
    <property type="match status" value="1"/>
</dbReference>
<dbReference type="GO" id="GO:0000271">
    <property type="term" value="P:polysaccharide biosynthetic process"/>
    <property type="evidence" value="ECO:0007669"/>
    <property type="project" value="TreeGrafter"/>
</dbReference>
<organism evidence="6 7">
    <name type="scientific">Pseudoxanthomonas mexicana</name>
    <dbReference type="NCBI Taxonomy" id="128785"/>
    <lineage>
        <taxon>Bacteria</taxon>
        <taxon>Pseudomonadati</taxon>
        <taxon>Pseudomonadota</taxon>
        <taxon>Gammaproteobacteria</taxon>
        <taxon>Lysobacterales</taxon>
        <taxon>Lysobacteraceae</taxon>
        <taxon>Pseudoxanthomonas</taxon>
    </lineage>
</organism>
<name>A0A7G9TGC0_PSEMX</name>
<feature type="modified residue" description="N6-(pyridoxal phosphate)lysine" evidence="4">
    <location>
        <position position="185"/>
    </location>
</feature>
<dbReference type="InterPro" id="IPR015424">
    <property type="entry name" value="PyrdxlP-dep_Trfase"/>
</dbReference>
<dbReference type="InterPro" id="IPR000653">
    <property type="entry name" value="DegT/StrS_aminotransferase"/>
</dbReference>
<feature type="active site" description="Proton acceptor" evidence="3">
    <location>
        <position position="185"/>
    </location>
</feature>
<dbReference type="GO" id="GO:0030170">
    <property type="term" value="F:pyridoxal phosphate binding"/>
    <property type="evidence" value="ECO:0007669"/>
    <property type="project" value="TreeGrafter"/>
</dbReference>
<dbReference type="GO" id="GO:0008483">
    <property type="term" value="F:transaminase activity"/>
    <property type="evidence" value="ECO:0007669"/>
    <property type="project" value="UniProtKB-KW"/>
</dbReference>
<keyword evidence="6" id="KW-0808">Transferase</keyword>
<sequence length="372" mass="40449">MNRIPLLVPRMPLADTLVPYLRQIDQNRWYTNFGPLNTEFERRLLQDTAPTLGPDNITTVANCTVGLELALQALDLRPGARVMLPAITFVATATSVIRCGFVPIFADIDASSWVLTPAIARTVADRLKVDAVMPVSTFGFAHAPNEWDEFSRQTGLPVVIDAAGAYGNQLPGEVADVVYSFHATKSFGAAEGGAVISHDVQRIKRIRQLANFGIDASTGLLVGHGTNGKMSEYHCALGLASFDEWADTQRTRRDLHARYLTALRTHVGEVELQAKDPDGVYPLMPVALPAGIDVQAVRAQLSDAGIETRRWYAPGLDAHPALRDYPSSDLEVSTDIGSRILGLPFFIGLSDEQIAYICTTLATVIRDKQAAP</sequence>
<evidence type="ECO:0000256" key="1">
    <source>
        <dbReference type="ARBA" id="ARBA00022898"/>
    </source>
</evidence>
<dbReference type="PANTHER" id="PTHR30244:SF9">
    <property type="entry name" value="PROTEIN RV3402C"/>
    <property type="match status" value="1"/>
</dbReference>
<evidence type="ECO:0000256" key="4">
    <source>
        <dbReference type="PIRSR" id="PIRSR000390-2"/>
    </source>
</evidence>
<evidence type="ECO:0000256" key="2">
    <source>
        <dbReference type="ARBA" id="ARBA00037999"/>
    </source>
</evidence>
<evidence type="ECO:0000256" key="3">
    <source>
        <dbReference type="PIRSR" id="PIRSR000390-1"/>
    </source>
</evidence>
<dbReference type="PIRSF" id="PIRSF000390">
    <property type="entry name" value="PLP_StrS"/>
    <property type="match status" value="1"/>
</dbReference>
<reference evidence="6 7" key="1">
    <citation type="submission" date="2020-08" db="EMBL/GenBank/DDBJ databases">
        <title>Streptomycin Non-resistant strain, P. mexicana.</title>
        <authorList>
            <person name="Ganesh-Kumar S."/>
            <person name="Zhe T."/>
            <person name="Yu Z."/>
            <person name="Min Y."/>
        </authorList>
    </citation>
    <scope>NUCLEOTIDE SEQUENCE [LARGE SCALE GENOMIC DNA]</scope>
    <source>
        <strain evidence="6 7">GTZY2</strain>
    </source>
</reference>
<evidence type="ECO:0000256" key="5">
    <source>
        <dbReference type="RuleBase" id="RU004508"/>
    </source>
</evidence>
<dbReference type="AlphaFoldDB" id="A0A7G9TGC0"/>
<keyword evidence="6" id="KW-0032">Aminotransferase</keyword>
<dbReference type="Proteomes" id="UP000515838">
    <property type="component" value="Chromosome"/>
</dbReference>
<evidence type="ECO:0000313" key="6">
    <source>
        <dbReference type="EMBL" id="QNN79145.1"/>
    </source>
</evidence>